<feature type="transmembrane region" description="Helical" evidence="1">
    <location>
        <begin position="13"/>
        <end position="32"/>
    </location>
</feature>
<reference evidence="3" key="1">
    <citation type="submission" date="2016-06" db="EMBL/GenBank/DDBJ databases">
        <authorList>
            <person name="Varghese N."/>
        </authorList>
    </citation>
    <scope>NUCLEOTIDE SEQUENCE [LARGE SCALE GENOMIC DNA]</scope>
    <source>
        <strain evidence="3">DSM 43171</strain>
    </source>
</reference>
<feature type="transmembrane region" description="Helical" evidence="1">
    <location>
        <begin position="69"/>
        <end position="88"/>
    </location>
</feature>
<evidence type="ECO:0000313" key="2">
    <source>
        <dbReference type="EMBL" id="SCG61964.1"/>
    </source>
</evidence>
<accession>A0A1C5IUE4</accession>
<name>A0A1C5IUE4_9ACTN</name>
<dbReference type="OrthoDB" id="9991171at2"/>
<gene>
    <name evidence="2" type="ORF">GA0070560_116141</name>
</gene>
<keyword evidence="1" id="KW-0472">Membrane</keyword>
<dbReference type="AlphaFoldDB" id="A0A1C5IUE4"/>
<dbReference type="RefSeq" id="WP_091300037.1">
    <property type="nucleotide sequence ID" value="NZ_FMDN01000016.1"/>
</dbReference>
<keyword evidence="1" id="KW-1133">Transmembrane helix</keyword>
<proteinExistence type="predicted"/>
<keyword evidence="3" id="KW-1185">Reference proteome</keyword>
<evidence type="ECO:0000313" key="3">
    <source>
        <dbReference type="Proteomes" id="UP000199408"/>
    </source>
</evidence>
<sequence length="98" mass="11073">MPTVESFVDDRDLPVLLLVLAVLLGWGLFTRWRRHTRDLAELRMVGDAAAPRTLFQLLTWTLASDGRTARLVVLLLVVLLLVTFNDGLARAVEVFMVR</sequence>
<protein>
    <submittedName>
        <fullName evidence="2">Uncharacterized protein</fullName>
    </submittedName>
</protein>
<evidence type="ECO:0000256" key="1">
    <source>
        <dbReference type="SAM" id="Phobius"/>
    </source>
</evidence>
<dbReference type="EMBL" id="FMDN01000016">
    <property type="protein sequence ID" value="SCG61964.1"/>
    <property type="molecule type" value="Genomic_DNA"/>
</dbReference>
<dbReference type="Proteomes" id="UP000199408">
    <property type="component" value="Unassembled WGS sequence"/>
</dbReference>
<keyword evidence="1" id="KW-0812">Transmembrane</keyword>
<organism evidence="2 3">
    <name type="scientific">Micromonospora halophytica</name>
    <dbReference type="NCBI Taxonomy" id="47864"/>
    <lineage>
        <taxon>Bacteria</taxon>
        <taxon>Bacillati</taxon>
        <taxon>Actinomycetota</taxon>
        <taxon>Actinomycetes</taxon>
        <taxon>Micromonosporales</taxon>
        <taxon>Micromonosporaceae</taxon>
        <taxon>Micromonospora</taxon>
    </lineage>
</organism>